<comment type="similarity">
    <text evidence="1">Belongs to the short-chain dehydrogenases/reductases (SDR) family.</text>
</comment>
<dbReference type="NCBIfam" id="NF005559">
    <property type="entry name" value="PRK07231.1"/>
    <property type="match status" value="1"/>
</dbReference>
<name>A0A382DXB3_9ZZZZ</name>
<dbReference type="EMBL" id="UINC01041368">
    <property type="protein sequence ID" value="SVB42534.1"/>
    <property type="molecule type" value="Genomic_DNA"/>
</dbReference>
<evidence type="ECO:0008006" key="4">
    <source>
        <dbReference type="Google" id="ProtNLM"/>
    </source>
</evidence>
<evidence type="ECO:0000256" key="1">
    <source>
        <dbReference type="ARBA" id="ARBA00006484"/>
    </source>
</evidence>
<gene>
    <name evidence="3" type="ORF">METZ01_LOCUS195388</name>
</gene>
<dbReference type="PRINTS" id="PR00080">
    <property type="entry name" value="SDRFAMILY"/>
</dbReference>
<evidence type="ECO:0000256" key="2">
    <source>
        <dbReference type="ARBA" id="ARBA00023002"/>
    </source>
</evidence>
<dbReference type="PANTHER" id="PTHR42760">
    <property type="entry name" value="SHORT-CHAIN DEHYDROGENASES/REDUCTASES FAMILY MEMBER"/>
    <property type="match status" value="1"/>
</dbReference>
<keyword evidence="2" id="KW-0560">Oxidoreductase</keyword>
<organism evidence="3">
    <name type="scientific">marine metagenome</name>
    <dbReference type="NCBI Taxonomy" id="408172"/>
    <lineage>
        <taxon>unclassified sequences</taxon>
        <taxon>metagenomes</taxon>
        <taxon>ecological metagenomes</taxon>
    </lineage>
</organism>
<dbReference type="AlphaFoldDB" id="A0A382DXB3"/>
<dbReference type="InterPro" id="IPR036291">
    <property type="entry name" value="NAD(P)-bd_dom_sf"/>
</dbReference>
<dbReference type="InterPro" id="IPR002347">
    <property type="entry name" value="SDR_fam"/>
</dbReference>
<proteinExistence type="inferred from homology"/>
<dbReference type="PANTHER" id="PTHR42760:SF115">
    <property type="entry name" value="3-OXOACYL-[ACYL-CARRIER-PROTEIN] REDUCTASE FABG"/>
    <property type="match status" value="1"/>
</dbReference>
<dbReference type="Gene3D" id="3.40.50.720">
    <property type="entry name" value="NAD(P)-binding Rossmann-like Domain"/>
    <property type="match status" value="1"/>
</dbReference>
<dbReference type="GO" id="GO:0016616">
    <property type="term" value="F:oxidoreductase activity, acting on the CH-OH group of donors, NAD or NADP as acceptor"/>
    <property type="evidence" value="ECO:0007669"/>
    <property type="project" value="TreeGrafter"/>
</dbReference>
<dbReference type="Pfam" id="PF13561">
    <property type="entry name" value="adh_short_C2"/>
    <property type="match status" value="1"/>
</dbReference>
<dbReference type="FunFam" id="3.40.50.720:FF:000084">
    <property type="entry name" value="Short-chain dehydrogenase reductase"/>
    <property type="match status" value="1"/>
</dbReference>
<dbReference type="PRINTS" id="PR00081">
    <property type="entry name" value="GDHRDH"/>
</dbReference>
<dbReference type="SUPFAM" id="SSF51735">
    <property type="entry name" value="NAD(P)-binding Rossmann-fold domains"/>
    <property type="match status" value="1"/>
</dbReference>
<reference evidence="3" key="1">
    <citation type="submission" date="2018-05" db="EMBL/GenBank/DDBJ databases">
        <authorList>
            <person name="Lanie J.A."/>
            <person name="Ng W.-L."/>
            <person name="Kazmierczak K.M."/>
            <person name="Andrzejewski T.M."/>
            <person name="Davidsen T.M."/>
            <person name="Wayne K.J."/>
            <person name="Tettelin H."/>
            <person name="Glass J.I."/>
            <person name="Rusch D."/>
            <person name="Podicherti R."/>
            <person name="Tsui H.-C.T."/>
            <person name="Winkler M.E."/>
        </authorList>
    </citation>
    <scope>NUCLEOTIDE SEQUENCE</scope>
</reference>
<accession>A0A382DXB3</accession>
<evidence type="ECO:0000313" key="3">
    <source>
        <dbReference type="EMBL" id="SVB42534.1"/>
    </source>
</evidence>
<sequence length="254" mass="26917">MFNLEGKVAFVTGGNGGIGLGMAKGFIDHSACVVLAARTKSKLDSALAEISDMGAADRVLAVQCDVTDRDSVQSALDSTVERFDGVDIVVNNAGTNKRAEEPHLLSDEDWRDVIDTNLTSMHTVTSLAFPLMKPRGGGKFINIGSMMSIFGSPYAPAYAASKGGVVQYTKSCAVAYSKYNVQVNAILPGWIVTEMTDEFGRLFPERYAAIEGRTPSGRWGQPQDLAGTAVFLASSASQFVSGVSIPIDGGYSVQ</sequence>
<protein>
    <recommendedName>
        <fullName evidence="4">2-deoxy-D-gluconate 3-dehydrogenase</fullName>
    </recommendedName>
</protein>